<protein>
    <submittedName>
        <fullName evidence="6">Response regulator transcription factor</fullName>
    </submittedName>
</protein>
<evidence type="ECO:0000313" key="7">
    <source>
        <dbReference type="Proteomes" id="UP000777935"/>
    </source>
</evidence>
<evidence type="ECO:0000259" key="4">
    <source>
        <dbReference type="PROSITE" id="PS50110"/>
    </source>
</evidence>
<name>A0ABX2IW57_9RHOB</name>
<dbReference type="SMART" id="SM00862">
    <property type="entry name" value="Trans_reg_C"/>
    <property type="match status" value="1"/>
</dbReference>
<organism evidence="6 7">
    <name type="scientific">Parasulfitobacter algicola</name>
    <dbReference type="NCBI Taxonomy" id="2614809"/>
    <lineage>
        <taxon>Bacteria</taxon>
        <taxon>Pseudomonadati</taxon>
        <taxon>Pseudomonadota</taxon>
        <taxon>Alphaproteobacteria</taxon>
        <taxon>Rhodobacterales</taxon>
        <taxon>Roseobacteraceae</taxon>
        <taxon>Parasulfitobacter</taxon>
    </lineage>
</organism>
<evidence type="ECO:0000256" key="1">
    <source>
        <dbReference type="ARBA" id="ARBA00023125"/>
    </source>
</evidence>
<comment type="caution">
    <text evidence="6">The sequence shown here is derived from an EMBL/GenBank/DDBJ whole genome shotgun (WGS) entry which is preliminary data.</text>
</comment>
<evidence type="ECO:0000259" key="5">
    <source>
        <dbReference type="PROSITE" id="PS51755"/>
    </source>
</evidence>
<dbReference type="SMART" id="SM00448">
    <property type="entry name" value="REC"/>
    <property type="match status" value="1"/>
</dbReference>
<dbReference type="Gene3D" id="3.40.50.2300">
    <property type="match status" value="1"/>
</dbReference>
<feature type="modified residue" description="4-aspartylphosphate" evidence="2">
    <location>
        <position position="51"/>
    </location>
</feature>
<feature type="DNA-binding region" description="OmpR/PhoB-type" evidence="3">
    <location>
        <begin position="124"/>
        <end position="222"/>
    </location>
</feature>
<gene>
    <name evidence="6" type="ORF">HRQ87_18485</name>
</gene>
<dbReference type="PANTHER" id="PTHR48111:SF36">
    <property type="entry name" value="TRANSCRIPTIONAL REGULATORY PROTEIN CUTR"/>
    <property type="match status" value="1"/>
</dbReference>
<keyword evidence="7" id="KW-1185">Reference proteome</keyword>
<dbReference type="Gene3D" id="1.10.10.10">
    <property type="entry name" value="Winged helix-like DNA-binding domain superfamily/Winged helix DNA-binding domain"/>
    <property type="match status" value="1"/>
</dbReference>
<dbReference type="Gene3D" id="6.10.250.690">
    <property type="match status" value="1"/>
</dbReference>
<proteinExistence type="predicted"/>
<dbReference type="SUPFAM" id="SSF52172">
    <property type="entry name" value="CheY-like"/>
    <property type="match status" value="1"/>
</dbReference>
<dbReference type="EMBL" id="JABUFE010000018">
    <property type="protein sequence ID" value="NSX56775.1"/>
    <property type="molecule type" value="Genomic_DNA"/>
</dbReference>
<dbReference type="SUPFAM" id="SSF46894">
    <property type="entry name" value="C-terminal effector domain of the bipartite response regulators"/>
    <property type="match status" value="1"/>
</dbReference>
<feature type="domain" description="OmpR/PhoB-type" evidence="5">
    <location>
        <begin position="124"/>
        <end position="222"/>
    </location>
</feature>
<feature type="domain" description="Response regulatory" evidence="4">
    <location>
        <begin position="2"/>
        <end position="116"/>
    </location>
</feature>
<sequence>MRVLLLEDNLSNADIYQQYLKKSGFTVDHVCTLIDTEDAVAVTDYDILLLDRQVPDGDSRVWLSQVRKSGVSVPVLFLTVRDTIEDRIEGLDAGADDYMPKPVAPKELEARIRAILRRPKDMISSKLVCGNLSFDTKHRETCIHDKPVKISKREGCLLERLMRRTNHVVTKTSLEEGLYGHGEEVTPNSIEVCVCRLRKNLEKGGAKVDIHTIRGVGYLIRERVIN</sequence>
<dbReference type="PANTHER" id="PTHR48111">
    <property type="entry name" value="REGULATOR OF RPOS"/>
    <property type="match status" value="1"/>
</dbReference>
<evidence type="ECO:0000256" key="3">
    <source>
        <dbReference type="PROSITE-ProRule" id="PRU01091"/>
    </source>
</evidence>
<dbReference type="InterPro" id="IPR036388">
    <property type="entry name" value="WH-like_DNA-bd_sf"/>
</dbReference>
<dbReference type="InterPro" id="IPR039420">
    <property type="entry name" value="WalR-like"/>
</dbReference>
<dbReference type="InterPro" id="IPR001789">
    <property type="entry name" value="Sig_transdc_resp-reg_receiver"/>
</dbReference>
<dbReference type="InterPro" id="IPR001867">
    <property type="entry name" value="OmpR/PhoB-type_DNA-bd"/>
</dbReference>
<evidence type="ECO:0000256" key="2">
    <source>
        <dbReference type="PROSITE-ProRule" id="PRU00169"/>
    </source>
</evidence>
<dbReference type="PROSITE" id="PS51755">
    <property type="entry name" value="OMPR_PHOB"/>
    <property type="match status" value="1"/>
</dbReference>
<accession>A0ABX2IW57</accession>
<reference evidence="6 7" key="1">
    <citation type="submission" date="2020-06" db="EMBL/GenBank/DDBJ databases">
        <title>Sulfitobacter algicola sp. nov., isolated from green algae.</title>
        <authorList>
            <person name="Wang C."/>
        </authorList>
    </citation>
    <scope>NUCLEOTIDE SEQUENCE [LARGE SCALE GENOMIC DNA]</scope>
    <source>
        <strain evidence="6 7">1151</strain>
    </source>
</reference>
<dbReference type="Pfam" id="PF00072">
    <property type="entry name" value="Response_reg"/>
    <property type="match status" value="1"/>
</dbReference>
<dbReference type="Pfam" id="PF00486">
    <property type="entry name" value="Trans_reg_C"/>
    <property type="match status" value="1"/>
</dbReference>
<keyword evidence="1 3" id="KW-0238">DNA-binding</keyword>
<dbReference type="PROSITE" id="PS50110">
    <property type="entry name" value="RESPONSE_REGULATORY"/>
    <property type="match status" value="1"/>
</dbReference>
<dbReference type="RefSeq" id="WP_174139926.1">
    <property type="nucleotide sequence ID" value="NZ_JABUFE010000018.1"/>
</dbReference>
<dbReference type="Proteomes" id="UP000777935">
    <property type="component" value="Unassembled WGS sequence"/>
</dbReference>
<dbReference type="InterPro" id="IPR011006">
    <property type="entry name" value="CheY-like_superfamily"/>
</dbReference>
<dbReference type="InterPro" id="IPR016032">
    <property type="entry name" value="Sig_transdc_resp-reg_C-effctor"/>
</dbReference>
<keyword evidence="2" id="KW-0597">Phosphoprotein</keyword>
<evidence type="ECO:0000313" key="6">
    <source>
        <dbReference type="EMBL" id="NSX56775.1"/>
    </source>
</evidence>
<dbReference type="CDD" id="cd00383">
    <property type="entry name" value="trans_reg_C"/>
    <property type="match status" value="1"/>
</dbReference>